<name>A0A8K0NTF4_9TREE</name>
<gene>
    <name evidence="1" type="ORF">FFLO_00769</name>
</gene>
<evidence type="ECO:0000313" key="2">
    <source>
        <dbReference type="Proteomes" id="UP000812966"/>
    </source>
</evidence>
<organism evidence="1 2">
    <name type="scientific">Filobasidium floriforme</name>
    <dbReference type="NCBI Taxonomy" id="5210"/>
    <lineage>
        <taxon>Eukaryota</taxon>
        <taxon>Fungi</taxon>
        <taxon>Dikarya</taxon>
        <taxon>Basidiomycota</taxon>
        <taxon>Agaricomycotina</taxon>
        <taxon>Tremellomycetes</taxon>
        <taxon>Filobasidiales</taxon>
        <taxon>Filobasidiaceae</taxon>
        <taxon>Filobasidium</taxon>
    </lineage>
</organism>
<dbReference type="Proteomes" id="UP000812966">
    <property type="component" value="Unassembled WGS sequence"/>
</dbReference>
<comment type="caution">
    <text evidence="1">The sequence shown here is derived from an EMBL/GenBank/DDBJ whole genome shotgun (WGS) entry which is preliminary data.</text>
</comment>
<dbReference type="AlphaFoldDB" id="A0A8K0NTF4"/>
<keyword evidence="2" id="KW-1185">Reference proteome</keyword>
<sequence length="248" mass="26756">MSTAVASGYQELAHSKDVAPPSYDGTHPRATSLLPATTNNLELQFKWASYKTVDIAVSEPPGKVRYYAEMSEVQGSPDVVLRERSKGGQVIGTAHFSQKHDVEMTLGADGSDIGNTGPSATLVNHDPITFAHYTLTIPQGTSQRVFDLVRTSSKEDGVKGSTERWNYFNYKITDRATGKSVGAWLEHGSLSFKVGKLKVQVGAGGADGKPGLIEEEVWWIVMAMASVAEKARRRAPYAGVPAAIAKFL</sequence>
<reference evidence="1" key="1">
    <citation type="submission" date="2020-04" db="EMBL/GenBank/DDBJ databases">
        <title>Analysis of mating type loci in Filobasidium floriforme.</title>
        <authorList>
            <person name="Nowrousian M."/>
        </authorList>
    </citation>
    <scope>NUCLEOTIDE SEQUENCE</scope>
    <source>
        <strain evidence="1">CBS 6242</strain>
    </source>
</reference>
<proteinExistence type="predicted"/>
<accession>A0A8K0NTF4</accession>
<dbReference type="EMBL" id="JABELV010000009">
    <property type="protein sequence ID" value="KAG7571257.1"/>
    <property type="molecule type" value="Genomic_DNA"/>
</dbReference>
<protein>
    <submittedName>
        <fullName evidence="1">Uncharacterized protein</fullName>
    </submittedName>
</protein>
<evidence type="ECO:0000313" key="1">
    <source>
        <dbReference type="EMBL" id="KAG7571257.1"/>
    </source>
</evidence>